<evidence type="ECO:0000313" key="1">
    <source>
        <dbReference type="EMBL" id="ADU84323.1"/>
    </source>
</evidence>
<proteinExistence type="predicted"/>
<protein>
    <submittedName>
        <fullName evidence="1">Uncharacterized protein</fullName>
    </submittedName>
</protein>
<dbReference type="HOGENOM" id="CLU_3382250_0_0_7"/>
<accession>E8QV36</accession>
<sequence length="33" mass="3978">MEVLTNMFLFFKLECKNHGGLNRTILNEKFYLI</sequence>
<dbReference type="KEGG" id="hes:HPSA_01505"/>
<evidence type="ECO:0000313" key="2">
    <source>
        <dbReference type="Proteomes" id="UP000007467"/>
    </source>
</evidence>
<dbReference type="EMBL" id="CP002336">
    <property type="protein sequence ID" value="ADU84323.1"/>
    <property type="molecule type" value="Genomic_DNA"/>
</dbReference>
<name>E8QV36_HELPW</name>
<dbReference type="Proteomes" id="UP000007467">
    <property type="component" value="Chromosome"/>
</dbReference>
<reference evidence="1 2" key="2">
    <citation type="journal article" date="2013" name="Genome Announc.">
        <title>Genome Sequences of Three hpAfrica2 Strains of Helicobacter pylori.</title>
        <authorList>
            <person name="Duncan S.S."/>
            <person name="Bertoli M.T."/>
            <person name="Kersulyte D."/>
            <person name="Valk P.L."/>
            <person name="Tamma S."/>
            <person name="Segal I."/>
            <person name="McClain M.S."/>
            <person name="Cover T.L."/>
            <person name="Berg D.E."/>
        </authorList>
    </citation>
    <scope>NUCLEOTIDE SEQUENCE [LARGE SCALE GENOMIC DNA]</scope>
    <source>
        <strain evidence="1 2">SouthAfrica7</strain>
    </source>
</reference>
<dbReference type="AlphaFoldDB" id="E8QV36"/>
<reference evidence="2" key="1">
    <citation type="submission" date="2010-11" db="EMBL/GenBank/DDBJ databases">
        <title>Genome sequence of Helicobacter pylori strain SouthAfrica7.</title>
        <authorList>
            <person name="Kersulyte D."/>
            <person name="Segal I."/>
            <person name="Mistry R."/>
            <person name="Berg D.E."/>
        </authorList>
    </citation>
    <scope>NUCLEOTIDE SEQUENCE [LARGE SCALE GENOMIC DNA]</scope>
    <source>
        <strain evidence="2">SouthAfrica7</strain>
    </source>
</reference>
<gene>
    <name evidence="1" type="ordered locus">HPSA_01505</name>
</gene>
<organism evidence="1 2">
    <name type="scientific">Helicobacter pylori (strain SouthAfrica7)</name>
    <dbReference type="NCBI Taxonomy" id="907239"/>
    <lineage>
        <taxon>Bacteria</taxon>
        <taxon>Pseudomonadati</taxon>
        <taxon>Campylobacterota</taxon>
        <taxon>Epsilonproteobacteria</taxon>
        <taxon>Campylobacterales</taxon>
        <taxon>Helicobacteraceae</taxon>
        <taxon>Helicobacter</taxon>
    </lineage>
</organism>